<proteinExistence type="predicted"/>
<dbReference type="GO" id="GO:0008270">
    <property type="term" value="F:zinc ion binding"/>
    <property type="evidence" value="ECO:0007669"/>
    <property type="project" value="InterPro"/>
</dbReference>
<dbReference type="InterPro" id="IPR003615">
    <property type="entry name" value="HNH_nuc"/>
</dbReference>
<dbReference type="Proteomes" id="UP000011688">
    <property type="component" value="Unassembled WGS sequence"/>
</dbReference>
<keyword evidence="5" id="KW-0255">Endonuclease</keyword>
<dbReference type="InterPro" id="IPR002711">
    <property type="entry name" value="HNH"/>
</dbReference>
<accession>L9XEB1</accession>
<dbReference type="PANTHER" id="PTHR41286">
    <property type="entry name" value="HNH NUCLEASE YAJD-RELATED"/>
    <property type="match status" value="1"/>
</dbReference>
<dbReference type="GO" id="GO:0005829">
    <property type="term" value="C:cytosol"/>
    <property type="evidence" value="ECO:0007669"/>
    <property type="project" value="TreeGrafter"/>
</dbReference>
<keyword evidence="1" id="KW-0540">Nuclease</keyword>
<evidence type="ECO:0000256" key="3">
    <source>
        <dbReference type="SAM" id="MobiDB-lite"/>
    </source>
</evidence>
<dbReference type="Pfam" id="PF01844">
    <property type="entry name" value="HNH"/>
    <property type="match status" value="1"/>
</dbReference>
<feature type="region of interest" description="Disordered" evidence="3">
    <location>
        <begin position="1"/>
        <end position="24"/>
    </location>
</feature>
<dbReference type="STRING" id="1227497.C491_02155"/>
<evidence type="ECO:0000259" key="4">
    <source>
        <dbReference type="PROSITE" id="PS50157"/>
    </source>
</evidence>
<keyword evidence="2" id="KW-0378">Hydrolase</keyword>
<dbReference type="PROSITE" id="PS00028">
    <property type="entry name" value="ZINC_FINGER_C2H2_1"/>
    <property type="match status" value="1"/>
</dbReference>
<dbReference type="AlphaFoldDB" id="L9XEB1"/>
<dbReference type="CDD" id="cd00085">
    <property type="entry name" value="HNHc"/>
    <property type="match status" value="1"/>
</dbReference>
<evidence type="ECO:0000313" key="6">
    <source>
        <dbReference type="Proteomes" id="UP000011688"/>
    </source>
</evidence>
<evidence type="ECO:0000256" key="2">
    <source>
        <dbReference type="ARBA" id="ARBA00022801"/>
    </source>
</evidence>
<organism evidence="5 6">
    <name type="scientific">Natronococcus amylolyticus DSM 10524</name>
    <dbReference type="NCBI Taxonomy" id="1227497"/>
    <lineage>
        <taxon>Archaea</taxon>
        <taxon>Methanobacteriati</taxon>
        <taxon>Methanobacteriota</taxon>
        <taxon>Stenosarchaea group</taxon>
        <taxon>Halobacteria</taxon>
        <taxon>Halobacteriales</taxon>
        <taxon>Natrialbaceae</taxon>
        <taxon>Natronococcus</taxon>
    </lineage>
</organism>
<feature type="domain" description="C2H2-type" evidence="4">
    <location>
        <begin position="1"/>
        <end position="29"/>
    </location>
</feature>
<dbReference type="RefSeq" id="WP_005553444.1">
    <property type="nucleotide sequence ID" value="NZ_AOIB01000013.1"/>
</dbReference>
<sequence>MDCPTCGKSLQSERGMRQHHTKVHGDPLPNRTCSGCETEFYDPKARREFCDDCNPNAGEHNGNWKDATETTSCASCGTTFSYYPSNKQGRYCPDCVDAADGLLPENPSEKGERIETACPSCGATLEVRPARLERRKRGVFCTLECYGEWLSENVVGSEHHQWEGGPIEYGGEWWRVRRRALERDEYECQHCGANADELDRNPDVHHLRPVRSFEDVEDAHSLDNVVTLCRSCHRRVEAGSIAVPPRREK</sequence>
<dbReference type="GO" id="GO:0003676">
    <property type="term" value="F:nucleic acid binding"/>
    <property type="evidence" value="ECO:0007669"/>
    <property type="project" value="InterPro"/>
</dbReference>
<protein>
    <submittedName>
        <fullName evidence="5">HNH endonuclease</fullName>
    </submittedName>
</protein>
<comment type="caution">
    <text evidence="5">The sequence shown here is derived from an EMBL/GenBank/DDBJ whole genome shotgun (WGS) entry which is preliminary data.</text>
</comment>
<dbReference type="PATRIC" id="fig|1227497.3.peg.443"/>
<dbReference type="OrthoDB" id="11472at2157"/>
<dbReference type="PROSITE" id="PS50157">
    <property type="entry name" value="ZINC_FINGER_C2H2_2"/>
    <property type="match status" value="1"/>
</dbReference>
<dbReference type="Gene3D" id="1.10.30.50">
    <property type="match status" value="1"/>
</dbReference>
<dbReference type="eggNOG" id="arCOG03898">
    <property type="taxonomic scope" value="Archaea"/>
</dbReference>
<dbReference type="PANTHER" id="PTHR41286:SF1">
    <property type="entry name" value="HNH NUCLEASE YAJD-RELATED"/>
    <property type="match status" value="1"/>
</dbReference>
<dbReference type="InterPro" id="IPR013087">
    <property type="entry name" value="Znf_C2H2_type"/>
</dbReference>
<dbReference type="SMART" id="SM00507">
    <property type="entry name" value="HNHc"/>
    <property type="match status" value="1"/>
</dbReference>
<gene>
    <name evidence="5" type="ORF">C491_02155</name>
</gene>
<name>L9XEB1_9EURY</name>
<reference evidence="5 6" key="1">
    <citation type="journal article" date="2014" name="PLoS Genet.">
        <title>Phylogenetically driven sequencing of extremely halophilic archaea reveals strategies for static and dynamic osmo-response.</title>
        <authorList>
            <person name="Becker E.A."/>
            <person name="Seitzer P.M."/>
            <person name="Tritt A."/>
            <person name="Larsen D."/>
            <person name="Krusor M."/>
            <person name="Yao A.I."/>
            <person name="Wu D."/>
            <person name="Madern D."/>
            <person name="Eisen J.A."/>
            <person name="Darling A.E."/>
            <person name="Facciotti M.T."/>
        </authorList>
    </citation>
    <scope>NUCLEOTIDE SEQUENCE [LARGE SCALE GENOMIC DNA]</scope>
    <source>
        <strain evidence="5 6">DSM 10524</strain>
    </source>
</reference>
<dbReference type="EMBL" id="AOIB01000013">
    <property type="protein sequence ID" value="ELY60065.1"/>
    <property type="molecule type" value="Genomic_DNA"/>
</dbReference>
<dbReference type="GO" id="GO:0004519">
    <property type="term" value="F:endonuclease activity"/>
    <property type="evidence" value="ECO:0007669"/>
    <property type="project" value="UniProtKB-KW"/>
</dbReference>
<dbReference type="GO" id="GO:0016787">
    <property type="term" value="F:hydrolase activity"/>
    <property type="evidence" value="ECO:0007669"/>
    <property type="project" value="UniProtKB-KW"/>
</dbReference>
<evidence type="ECO:0000256" key="1">
    <source>
        <dbReference type="ARBA" id="ARBA00022722"/>
    </source>
</evidence>
<evidence type="ECO:0000313" key="5">
    <source>
        <dbReference type="EMBL" id="ELY60065.1"/>
    </source>
</evidence>
<keyword evidence="6" id="KW-1185">Reference proteome</keyword>